<dbReference type="InterPro" id="IPR036779">
    <property type="entry name" value="LysM_dom_sf"/>
</dbReference>
<proteinExistence type="predicted"/>
<keyword evidence="5" id="KW-1185">Reference proteome</keyword>
<keyword evidence="2" id="KW-0732">Signal</keyword>
<dbReference type="Gene3D" id="2.40.40.10">
    <property type="entry name" value="RlpA-like domain"/>
    <property type="match status" value="1"/>
</dbReference>
<gene>
    <name evidence="4" type="ORF">FHS56_001430</name>
</gene>
<evidence type="ECO:0000256" key="2">
    <source>
        <dbReference type="SAM" id="SignalP"/>
    </source>
</evidence>
<organism evidence="4 5">
    <name type="scientific">Thermonema lapsum</name>
    <dbReference type="NCBI Taxonomy" id="28195"/>
    <lineage>
        <taxon>Bacteria</taxon>
        <taxon>Pseudomonadati</taxon>
        <taxon>Bacteroidota</taxon>
        <taxon>Cytophagia</taxon>
        <taxon>Cytophagales</taxon>
        <taxon>Thermonemataceae</taxon>
        <taxon>Thermonema</taxon>
    </lineage>
</organism>
<dbReference type="PANTHER" id="PTHR33734:SF22">
    <property type="entry name" value="MEMBRANE-BOUND LYTIC MUREIN TRANSGLYCOSYLASE D"/>
    <property type="match status" value="1"/>
</dbReference>
<dbReference type="Pfam" id="PF01476">
    <property type="entry name" value="LysM"/>
    <property type="match status" value="3"/>
</dbReference>
<protein>
    <submittedName>
        <fullName evidence="4">LysM repeat protein</fullName>
    </submittedName>
</protein>
<feature type="domain" description="LysM" evidence="3">
    <location>
        <begin position="47"/>
        <end position="95"/>
    </location>
</feature>
<dbReference type="PANTHER" id="PTHR33734">
    <property type="entry name" value="LYSM DOMAIN-CONTAINING GPI-ANCHORED PROTEIN 2"/>
    <property type="match status" value="1"/>
</dbReference>
<dbReference type="InterPro" id="IPR018392">
    <property type="entry name" value="LysM"/>
</dbReference>
<evidence type="ECO:0000256" key="1">
    <source>
        <dbReference type="SAM" id="MobiDB-lite"/>
    </source>
</evidence>
<name>A0A846MRN0_9BACT</name>
<reference evidence="4 5" key="1">
    <citation type="submission" date="2020-03" db="EMBL/GenBank/DDBJ databases">
        <title>Genomic Encyclopedia of Type Strains, Phase IV (KMG-IV): sequencing the most valuable type-strain genomes for metagenomic binning, comparative biology and taxonomic classification.</title>
        <authorList>
            <person name="Goeker M."/>
        </authorList>
    </citation>
    <scope>NUCLEOTIDE SEQUENCE [LARGE SCALE GENOMIC DNA]</scope>
    <source>
        <strain evidence="4 5">DSM 5718</strain>
    </source>
</reference>
<dbReference type="EMBL" id="JAASRN010000002">
    <property type="protein sequence ID" value="NIK73917.1"/>
    <property type="molecule type" value="Genomic_DNA"/>
</dbReference>
<dbReference type="CDD" id="cd00118">
    <property type="entry name" value="LysM"/>
    <property type="match status" value="3"/>
</dbReference>
<dbReference type="RefSeq" id="WP_166919171.1">
    <property type="nucleotide sequence ID" value="NZ_JAASRN010000002.1"/>
</dbReference>
<feature type="chain" id="PRO_5032873898" evidence="2">
    <location>
        <begin position="27"/>
        <end position="366"/>
    </location>
</feature>
<dbReference type="Gene3D" id="3.10.350.10">
    <property type="entry name" value="LysM domain"/>
    <property type="match status" value="3"/>
</dbReference>
<feature type="region of interest" description="Disordered" evidence="1">
    <location>
        <begin position="219"/>
        <end position="265"/>
    </location>
</feature>
<dbReference type="InterPro" id="IPR036908">
    <property type="entry name" value="RlpA-like_sf"/>
</dbReference>
<feature type="domain" description="LysM" evidence="3">
    <location>
        <begin position="171"/>
        <end position="214"/>
    </location>
</feature>
<dbReference type="PROSITE" id="PS51782">
    <property type="entry name" value="LYSM"/>
    <property type="match status" value="3"/>
</dbReference>
<feature type="domain" description="LysM" evidence="3">
    <location>
        <begin position="110"/>
        <end position="153"/>
    </location>
</feature>
<dbReference type="Proteomes" id="UP000537126">
    <property type="component" value="Unassembled WGS sequence"/>
</dbReference>
<evidence type="ECO:0000259" key="3">
    <source>
        <dbReference type="PROSITE" id="PS51782"/>
    </source>
</evidence>
<dbReference type="GO" id="GO:0008932">
    <property type="term" value="F:lytic endotransglycosylase activity"/>
    <property type="evidence" value="ECO:0007669"/>
    <property type="project" value="TreeGrafter"/>
</dbReference>
<dbReference type="AlphaFoldDB" id="A0A846MRN0"/>
<sequence length="366" mass="40903">MRYTSLVLNTCTLVAFLWAIALPSYATPIPADSVRLEVSKDGTQAWIIHEVEPKETFYSIAKRYAVSVEEIQAANPNIKTLKIGDLLRIPYKKYQPVLYSAQRDTLKGVKRHTVQSGETLYRISKQYGVEVEDIKRWNNIVDNNIYVGQQLIVSDPKQTTYASKQENSAAIVHEVQEGEYLYMIAKRYGVKVSDIKAWNQLESDALEVGQKLNIYPKKRPEAAPQVVTQPPKEQPINNKPTAVAPPKNQKKDTTPVAETETETPEYEDAVQTVEVAGYKKIIEKGMGEVIEDESVSSYVGLHKDAPIGTIVAVKNQANGENVFVRIIGKLPEADVRNKIVIKISKAAYEALGAKGKRFPVEVSYIP</sequence>
<comment type="caution">
    <text evidence="4">The sequence shown here is derived from an EMBL/GenBank/DDBJ whole genome shotgun (WGS) entry which is preliminary data.</text>
</comment>
<evidence type="ECO:0000313" key="5">
    <source>
        <dbReference type="Proteomes" id="UP000537126"/>
    </source>
</evidence>
<evidence type="ECO:0000313" key="4">
    <source>
        <dbReference type="EMBL" id="NIK73917.1"/>
    </source>
</evidence>
<dbReference type="SMART" id="SM00257">
    <property type="entry name" value="LysM"/>
    <property type="match status" value="3"/>
</dbReference>
<dbReference type="SUPFAM" id="SSF54106">
    <property type="entry name" value="LysM domain"/>
    <property type="match status" value="3"/>
</dbReference>
<accession>A0A846MRN0</accession>
<feature type="signal peptide" evidence="2">
    <location>
        <begin position="1"/>
        <end position="26"/>
    </location>
</feature>